<feature type="domain" description="CCHC-type" evidence="2">
    <location>
        <begin position="183"/>
        <end position="198"/>
    </location>
</feature>
<dbReference type="SUPFAM" id="SSF57756">
    <property type="entry name" value="Retrovirus zinc finger-like domains"/>
    <property type="match status" value="1"/>
</dbReference>
<dbReference type="GO" id="GO:0008270">
    <property type="term" value="F:zinc ion binding"/>
    <property type="evidence" value="ECO:0007669"/>
    <property type="project" value="UniProtKB-KW"/>
</dbReference>
<sequence>MDGFCECQSTCGIAPRISGDKLTDLTTIEKALESSFGDRHLTQFYRTELKTRRQKPGESLQKLAADVERLMSLAYAECPLDIRESLAVQYFVDAIRDEDKQHSTRLMDAEALKSSLSYSMKYEAPRAVSKTSIRNVRSIEREDNMSRERDDKFEFFSKRLERLLNSSVAGKKNTPRRNSNVTCWKCNKKGYVQKECQEITSNQEN</sequence>
<name>A0A4Y2GVJ3_ARAVE</name>
<dbReference type="InterPro" id="IPR001878">
    <property type="entry name" value="Znf_CCHC"/>
</dbReference>
<organism evidence="3 4">
    <name type="scientific">Araneus ventricosus</name>
    <name type="common">Orbweaver spider</name>
    <name type="synonym">Epeira ventricosa</name>
    <dbReference type="NCBI Taxonomy" id="182803"/>
    <lineage>
        <taxon>Eukaryota</taxon>
        <taxon>Metazoa</taxon>
        <taxon>Ecdysozoa</taxon>
        <taxon>Arthropoda</taxon>
        <taxon>Chelicerata</taxon>
        <taxon>Arachnida</taxon>
        <taxon>Araneae</taxon>
        <taxon>Araneomorphae</taxon>
        <taxon>Entelegynae</taxon>
        <taxon>Araneoidea</taxon>
        <taxon>Araneidae</taxon>
        <taxon>Araneus</taxon>
    </lineage>
</organism>
<dbReference type="EMBL" id="BGPR01001566">
    <property type="protein sequence ID" value="GBM56889.1"/>
    <property type="molecule type" value="Genomic_DNA"/>
</dbReference>
<dbReference type="Proteomes" id="UP000499080">
    <property type="component" value="Unassembled WGS sequence"/>
</dbReference>
<gene>
    <name evidence="3" type="ORF">AVEN_227385_1</name>
</gene>
<keyword evidence="1" id="KW-0479">Metal-binding</keyword>
<evidence type="ECO:0000256" key="1">
    <source>
        <dbReference type="PROSITE-ProRule" id="PRU00047"/>
    </source>
</evidence>
<protein>
    <recommendedName>
        <fullName evidence="2">CCHC-type domain-containing protein</fullName>
    </recommendedName>
</protein>
<dbReference type="PANTHER" id="PTHR45823">
    <property type="entry name" value="T-SNARE COILED-COIL HOMOLOGY DOMAIN-CONTAINING PROTEIN"/>
    <property type="match status" value="1"/>
</dbReference>
<keyword evidence="4" id="KW-1185">Reference proteome</keyword>
<accession>A0A4Y2GVJ3</accession>
<comment type="caution">
    <text evidence="3">The sequence shown here is derived from an EMBL/GenBank/DDBJ whole genome shotgun (WGS) entry which is preliminary data.</text>
</comment>
<reference evidence="3 4" key="1">
    <citation type="journal article" date="2019" name="Sci. Rep.">
        <title>Orb-weaving spider Araneus ventricosus genome elucidates the spidroin gene catalogue.</title>
        <authorList>
            <person name="Kono N."/>
            <person name="Nakamura H."/>
            <person name="Ohtoshi R."/>
            <person name="Moran D.A.P."/>
            <person name="Shinohara A."/>
            <person name="Yoshida Y."/>
            <person name="Fujiwara M."/>
            <person name="Mori M."/>
            <person name="Tomita M."/>
            <person name="Arakawa K."/>
        </authorList>
    </citation>
    <scope>NUCLEOTIDE SEQUENCE [LARGE SCALE GENOMIC DNA]</scope>
</reference>
<keyword evidence="1" id="KW-0863">Zinc-finger</keyword>
<evidence type="ECO:0000259" key="2">
    <source>
        <dbReference type="PROSITE" id="PS50158"/>
    </source>
</evidence>
<dbReference type="OrthoDB" id="6512026at2759"/>
<dbReference type="PROSITE" id="PS50158">
    <property type="entry name" value="ZF_CCHC"/>
    <property type="match status" value="1"/>
</dbReference>
<proteinExistence type="predicted"/>
<dbReference type="AlphaFoldDB" id="A0A4Y2GVJ3"/>
<evidence type="ECO:0000313" key="3">
    <source>
        <dbReference type="EMBL" id="GBM56889.1"/>
    </source>
</evidence>
<dbReference type="InterPro" id="IPR036875">
    <property type="entry name" value="Znf_CCHC_sf"/>
</dbReference>
<dbReference type="PANTHER" id="PTHR45823:SF1">
    <property type="entry name" value="T-SNARE COILED-COIL HOMOLOGY DOMAIN-CONTAINING PROTEIN"/>
    <property type="match status" value="1"/>
</dbReference>
<evidence type="ECO:0000313" key="4">
    <source>
        <dbReference type="Proteomes" id="UP000499080"/>
    </source>
</evidence>
<dbReference type="GO" id="GO:0003676">
    <property type="term" value="F:nucleic acid binding"/>
    <property type="evidence" value="ECO:0007669"/>
    <property type="project" value="InterPro"/>
</dbReference>
<keyword evidence="1" id="KW-0862">Zinc</keyword>